<feature type="region of interest" description="Disordered" evidence="7">
    <location>
        <begin position="115"/>
        <end position="162"/>
    </location>
</feature>
<evidence type="ECO:0000313" key="11">
    <source>
        <dbReference type="Proteomes" id="UP000185473"/>
    </source>
</evidence>
<keyword evidence="4" id="KW-0677">Repeat</keyword>
<gene>
    <name evidence="10" type="ORF">FOL01_1362</name>
</gene>
<dbReference type="GO" id="GO:0008234">
    <property type="term" value="F:cysteine-type peptidase activity"/>
    <property type="evidence" value="ECO:0007669"/>
    <property type="project" value="UniProtKB-KW"/>
</dbReference>
<organism evidence="10 11">
    <name type="scientific">Weissella jogaejeotgali</name>
    <dbReference type="NCBI Taxonomy" id="1631871"/>
    <lineage>
        <taxon>Bacteria</taxon>
        <taxon>Bacillati</taxon>
        <taxon>Bacillota</taxon>
        <taxon>Bacilli</taxon>
        <taxon>Lactobacillales</taxon>
        <taxon>Lactobacillaceae</taxon>
        <taxon>Weissella</taxon>
    </lineage>
</organism>
<dbReference type="InterPro" id="IPR000064">
    <property type="entry name" value="NLP_P60_dom"/>
</dbReference>
<dbReference type="PANTHER" id="PTHR47053">
    <property type="entry name" value="MUREIN DD-ENDOPEPTIDASE MEPH-RELATED"/>
    <property type="match status" value="1"/>
</dbReference>
<evidence type="ECO:0000256" key="5">
    <source>
        <dbReference type="ARBA" id="ARBA00022801"/>
    </source>
</evidence>
<dbReference type="InterPro" id="IPR036779">
    <property type="entry name" value="LysM_dom_sf"/>
</dbReference>
<evidence type="ECO:0000256" key="1">
    <source>
        <dbReference type="ARBA" id="ARBA00007074"/>
    </source>
</evidence>
<reference evidence="10 11" key="1">
    <citation type="submission" date="2016-02" db="EMBL/GenBank/DDBJ databases">
        <title>Complete Genome Sequence of Weissella jogaejeotgali FOL01.</title>
        <authorList>
            <person name="Lee J.-H."/>
            <person name="Ku H.-J."/>
        </authorList>
    </citation>
    <scope>NUCLEOTIDE SEQUENCE [LARGE SCALE GENOMIC DNA]</scope>
    <source>
        <strain evidence="10 11">FOL01</strain>
    </source>
</reference>
<dbReference type="SMART" id="SM00257">
    <property type="entry name" value="LysM"/>
    <property type="match status" value="1"/>
</dbReference>
<dbReference type="InterPro" id="IPR038765">
    <property type="entry name" value="Papain-like_cys_pep_sf"/>
</dbReference>
<dbReference type="CDD" id="cd00118">
    <property type="entry name" value="LysM"/>
    <property type="match status" value="1"/>
</dbReference>
<protein>
    <submittedName>
        <fullName evidence="10">Uncharacterized protein</fullName>
    </submittedName>
</protein>
<dbReference type="Gene3D" id="3.90.1720.10">
    <property type="entry name" value="endopeptidase domain like (from Nostoc punctiforme)"/>
    <property type="match status" value="1"/>
</dbReference>
<dbReference type="SUPFAM" id="SSF54106">
    <property type="entry name" value="LysM domain"/>
    <property type="match status" value="1"/>
</dbReference>
<dbReference type="InterPro" id="IPR018392">
    <property type="entry name" value="LysM"/>
</dbReference>
<dbReference type="InterPro" id="IPR051202">
    <property type="entry name" value="Peptidase_C40"/>
</dbReference>
<dbReference type="Gene3D" id="3.10.350.10">
    <property type="entry name" value="LysM domain"/>
    <property type="match status" value="1"/>
</dbReference>
<feature type="region of interest" description="Disordered" evidence="7">
    <location>
        <begin position="282"/>
        <end position="308"/>
    </location>
</feature>
<dbReference type="STRING" id="1631871.FOL01_1362"/>
<dbReference type="PROSITE" id="PS51935">
    <property type="entry name" value="NLPC_P60"/>
    <property type="match status" value="1"/>
</dbReference>
<evidence type="ECO:0000259" key="8">
    <source>
        <dbReference type="PROSITE" id="PS51782"/>
    </source>
</evidence>
<comment type="similarity">
    <text evidence="1">Belongs to the peptidase C40 family.</text>
</comment>
<proteinExistence type="inferred from homology"/>
<dbReference type="Proteomes" id="UP000185473">
    <property type="component" value="Chromosome"/>
</dbReference>
<evidence type="ECO:0000256" key="2">
    <source>
        <dbReference type="ARBA" id="ARBA00022670"/>
    </source>
</evidence>
<accession>A0A1L6RCF7</accession>
<keyword evidence="11" id="KW-1185">Reference proteome</keyword>
<evidence type="ECO:0000256" key="3">
    <source>
        <dbReference type="ARBA" id="ARBA00022729"/>
    </source>
</evidence>
<feature type="domain" description="NlpC/P60" evidence="9">
    <location>
        <begin position="352"/>
        <end position="482"/>
    </location>
</feature>
<feature type="domain" description="LysM" evidence="8">
    <location>
        <begin position="164"/>
        <end position="208"/>
    </location>
</feature>
<dbReference type="KEGG" id="wjo:FOL01_1362"/>
<dbReference type="RefSeq" id="WP_075269974.1">
    <property type="nucleotide sequence ID" value="NZ_CP014332.1"/>
</dbReference>
<keyword evidence="3" id="KW-0732">Signal</keyword>
<feature type="compositionally biased region" description="Polar residues" evidence="7">
    <location>
        <begin position="152"/>
        <end position="162"/>
    </location>
</feature>
<keyword evidence="5" id="KW-0378">Hydrolase</keyword>
<evidence type="ECO:0000256" key="6">
    <source>
        <dbReference type="ARBA" id="ARBA00022807"/>
    </source>
</evidence>
<evidence type="ECO:0000256" key="7">
    <source>
        <dbReference type="SAM" id="MobiDB-lite"/>
    </source>
</evidence>
<keyword evidence="6" id="KW-0788">Thiol protease</keyword>
<evidence type="ECO:0000256" key="4">
    <source>
        <dbReference type="ARBA" id="ARBA00022737"/>
    </source>
</evidence>
<dbReference type="SUPFAM" id="SSF54001">
    <property type="entry name" value="Cysteine proteinases"/>
    <property type="match status" value="1"/>
</dbReference>
<evidence type="ECO:0000259" key="9">
    <source>
        <dbReference type="PROSITE" id="PS51935"/>
    </source>
</evidence>
<evidence type="ECO:0000313" key="10">
    <source>
        <dbReference type="EMBL" id="APS42221.1"/>
    </source>
</evidence>
<dbReference type="GO" id="GO:0006508">
    <property type="term" value="P:proteolysis"/>
    <property type="evidence" value="ECO:0007669"/>
    <property type="project" value="UniProtKB-KW"/>
</dbReference>
<name>A0A1L6RCF7_9LACO</name>
<dbReference type="AlphaFoldDB" id="A0A1L6RCF7"/>
<dbReference type="Pfam" id="PF00877">
    <property type="entry name" value="NLPC_P60"/>
    <property type="match status" value="1"/>
</dbReference>
<dbReference type="Pfam" id="PF01476">
    <property type="entry name" value="LysM"/>
    <property type="match status" value="1"/>
</dbReference>
<keyword evidence="2" id="KW-0645">Protease</keyword>
<dbReference type="EMBL" id="CP014332">
    <property type="protein sequence ID" value="APS42221.1"/>
    <property type="molecule type" value="Genomic_DNA"/>
</dbReference>
<sequence length="482" mass="50304">MVQVSKKVITTGLVGALGVVATTQVPDVQAAVRGAVNLAPDSEHVMQFQSVTNFIQEVASGQNHGKVTTKSDVLREKGSKKSAIATFTDTSKHADKKTTNDVDNVASEAMTEALVTSSQADETTSSYYDDSTTDTTETDASTTPAEDAVVSEANSDSTQSDATSAYTIKDGDTLAKVAAATGISIAELQAANPDADTSMLQIGQSISVPTAGTDEVSQTANYDTQYDVTDATADTATYGADTTVVDDAQEQSAYTDTELVPQSVRDFTATTTSATLQSDMQADVQSLESAPIENQQSHETTTSGSQVMSNGDVVLDALPTKQSSADTVTKDASSSNVQTLSARNAETGTLTQTQRNDIVSAALKYASQDIPYVWGGKTAAGLDCSGLVAKAYRTAGVSIPAYTVAEEAYVATQDVQSESDILSEAQPGDLLFWGGHGATWQVAIYVGDGQYVIASEPGQQVQVANIADTDVLPDFVGAYSFH</sequence>
<dbReference type="PROSITE" id="PS51782">
    <property type="entry name" value="LYSM"/>
    <property type="match status" value="1"/>
</dbReference>
<feature type="compositionally biased region" description="Low complexity" evidence="7">
    <location>
        <begin position="120"/>
        <end position="148"/>
    </location>
</feature>
<dbReference type="PANTHER" id="PTHR47053:SF1">
    <property type="entry name" value="MUREIN DD-ENDOPEPTIDASE MEPH-RELATED"/>
    <property type="match status" value="1"/>
</dbReference>